<dbReference type="InterPro" id="IPR022385">
    <property type="entry name" value="Rhs_assc_core"/>
</dbReference>
<dbReference type="InterPro" id="IPR050708">
    <property type="entry name" value="T6SS_VgrG/RHS"/>
</dbReference>
<dbReference type="InterPro" id="IPR033803">
    <property type="entry name" value="CBD-like_Golvesin-Xly"/>
</dbReference>
<feature type="region of interest" description="Disordered" evidence="1">
    <location>
        <begin position="1"/>
        <end position="30"/>
    </location>
</feature>
<dbReference type="Gene3D" id="2.180.10.10">
    <property type="entry name" value="RHS repeat-associated core"/>
    <property type="match status" value="2"/>
</dbReference>
<dbReference type="RefSeq" id="WP_130445222.1">
    <property type="nucleotide sequence ID" value="NZ_SHKR01000012.1"/>
</dbReference>
<protein>
    <submittedName>
        <fullName evidence="3">RHS repeat-associated protein</fullName>
    </submittedName>
</protein>
<dbReference type="AlphaFoldDB" id="A0A4Q7X0Z8"/>
<gene>
    <name evidence="3" type="ORF">EV645_3850</name>
</gene>
<sequence length="808" mass="86380">MNDRNLLPFAGVARGAPDPPAQSEPTFGSSGTQWTNFTYYGSGDIKTSTDPWQITATYGYNQLGQQTDRTLTVPGDDAKRTQAWGYYPDGALASRSDTAAQQPVDVIDNADTWQSSSAGTWTTVPGGTNTQGTDYRMHAAATGSSDTFSWRVLPDVAGSFDVYASCPVRTDATTAATYTINHSAGSATKTVDQKACTAASPWVSLGNYSFPNGVAKTITLAPSATGVVSADAIKLVSTNPVDNRSFTYNYDANGQQTEVKDNNPNAATDTFKVTADGLARTTKVEELKGTTSKATTDYTYDLDSNVLSTNAQRAADANTVGVTRYTGYTWDVRNLVDTVKAGSTPTSTDTWSYTYDGRGLQSTVTEPNGNLATYTYHEDGLQRILSKKTSGGQIVSSHSLDYNPDGDRSLDVEKVLQANSSAYLDLASSYSYTPSRQLAAVVKTGVDKGDSEAYEYDAARNTTTNRRRDGVDDDLRPQPPDQGGPRRDDAEPALRPVRPRQFPVRESRHRGLGLHAVHVHGLANQVAAEAEKDTSGTWKTSKSYAYGAGGENLSLVDSPVSGTTSKKSFYGTNPHGDVETLTDASTGTTTSTYRYTAYGQPDKKGTTGDDAIKDDAAQDADIVNPYRFNSARFNGATSTYDMGFREYNLGLNRFLTRDMFNGALSGLGLGSDPWNANRYVFGGGNPISRVELNGHLNATDSSGGGGVIAASLEICGPKCSAQVVRLDGMLSVVRCQLSGIGVPTRTAAERWATAASRPPLAGRYRDRNPGRWGACPLGRKVFLGEGMSRASTARRRSDSRVAVIDITG</sequence>
<comment type="caution">
    <text evidence="3">The sequence shown here is derived from an EMBL/GenBank/DDBJ whole genome shotgun (WGS) entry which is preliminary data.</text>
</comment>
<evidence type="ECO:0000259" key="2">
    <source>
        <dbReference type="Pfam" id="PF25275"/>
    </source>
</evidence>
<feature type="region of interest" description="Disordered" evidence="1">
    <location>
        <begin position="453"/>
        <end position="504"/>
    </location>
</feature>
<reference evidence="3 4" key="1">
    <citation type="journal article" date="2015" name="Stand. Genomic Sci.">
        <title>Genomic Encyclopedia of Bacterial and Archaeal Type Strains, Phase III: the genomes of soil and plant-associated and newly described type strains.</title>
        <authorList>
            <person name="Whitman W.B."/>
            <person name="Woyke T."/>
            <person name="Klenk H.P."/>
            <person name="Zhou Y."/>
            <person name="Lilburn T.G."/>
            <person name="Beck B.J."/>
            <person name="De Vos P."/>
            <person name="Vandamme P."/>
            <person name="Eisen J.A."/>
            <person name="Garrity G."/>
            <person name="Hugenholtz P."/>
            <person name="Kyrpides N.C."/>
        </authorList>
    </citation>
    <scope>NUCLEOTIDE SEQUENCE [LARGE SCALE GENOMIC DNA]</scope>
    <source>
        <strain evidence="3 4">VKM Ac-2540</strain>
    </source>
</reference>
<dbReference type="OrthoDB" id="3795228at2"/>
<evidence type="ECO:0000256" key="1">
    <source>
        <dbReference type="SAM" id="MobiDB-lite"/>
    </source>
</evidence>
<evidence type="ECO:0000313" key="3">
    <source>
        <dbReference type="EMBL" id="RZU16298.1"/>
    </source>
</evidence>
<feature type="domain" description="Golvesin/Xly CBD-like" evidence="2">
    <location>
        <begin position="106"/>
        <end position="236"/>
    </location>
</feature>
<dbReference type="PANTHER" id="PTHR32305">
    <property type="match status" value="1"/>
</dbReference>
<keyword evidence="4" id="KW-1185">Reference proteome</keyword>
<name>A0A4Q7X0Z8_9ACTN</name>
<proteinExistence type="predicted"/>
<dbReference type="EMBL" id="SHKR01000012">
    <property type="protein sequence ID" value="RZU16298.1"/>
    <property type="molecule type" value="Genomic_DNA"/>
</dbReference>
<accession>A0A4Q7X0Z8</accession>
<dbReference type="Pfam" id="PF25275">
    <property type="entry name" value="Golvesin_C"/>
    <property type="match status" value="1"/>
</dbReference>
<organism evidence="3 4">
    <name type="scientific">Kribbella rubisoli</name>
    <dbReference type="NCBI Taxonomy" id="3075929"/>
    <lineage>
        <taxon>Bacteria</taxon>
        <taxon>Bacillati</taxon>
        <taxon>Actinomycetota</taxon>
        <taxon>Actinomycetes</taxon>
        <taxon>Propionibacteriales</taxon>
        <taxon>Kribbellaceae</taxon>
        <taxon>Kribbella</taxon>
    </lineage>
</organism>
<dbReference type="PANTHER" id="PTHR32305:SF15">
    <property type="entry name" value="PROTEIN RHSA-RELATED"/>
    <property type="match status" value="1"/>
</dbReference>
<feature type="compositionally biased region" description="Basic and acidic residues" evidence="1">
    <location>
        <begin position="466"/>
        <end position="476"/>
    </location>
</feature>
<dbReference type="NCBIfam" id="TIGR03696">
    <property type="entry name" value="Rhs_assc_core"/>
    <property type="match status" value="1"/>
</dbReference>
<evidence type="ECO:0000313" key="4">
    <source>
        <dbReference type="Proteomes" id="UP000292027"/>
    </source>
</evidence>
<dbReference type="Proteomes" id="UP000292027">
    <property type="component" value="Unassembled WGS sequence"/>
</dbReference>